<keyword evidence="2" id="KW-0695">RNA-directed DNA polymerase</keyword>
<evidence type="ECO:0000313" key="2">
    <source>
        <dbReference type="EMBL" id="KAK3929135.1"/>
    </source>
</evidence>
<dbReference type="EMBL" id="JAHWGI010001378">
    <property type="protein sequence ID" value="KAK3929135.1"/>
    <property type="molecule type" value="Genomic_DNA"/>
</dbReference>
<protein>
    <submittedName>
        <fullName evidence="2">RNA-directed DNA polymerase from transposon BS</fullName>
    </submittedName>
</protein>
<organism evidence="2 3">
    <name type="scientific">Frankliniella fusca</name>
    <dbReference type="NCBI Taxonomy" id="407009"/>
    <lineage>
        <taxon>Eukaryota</taxon>
        <taxon>Metazoa</taxon>
        <taxon>Ecdysozoa</taxon>
        <taxon>Arthropoda</taxon>
        <taxon>Hexapoda</taxon>
        <taxon>Insecta</taxon>
        <taxon>Pterygota</taxon>
        <taxon>Neoptera</taxon>
        <taxon>Paraneoptera</taxon>
        <taxon>Thysanoptera</taxon>
        <taxon>Terebrantia</taxon>
        <taxon>Thripoidea</taxon>
        <taxon>Thripidae</taxon>
        <taxon>Frankliniella</taxon>
    </lineage>
</organism>
<keyword evidence="2" id="KW-0548">Nucleotidyltransferase</keyword>
<dbReference type="InterPro" id="IPR036691">
    <property type="entry name" value="Endo/exonu/phosph_ase_sf"/>
</dbReference>
<dbReference type="PANTHER" id="PTHR47510:SF3">
    <property type="entry name" value="ENDO_EXONUCLEASE_PHOSPHATASE DOMAIN-CONTAINING PROTEIN"/>
    <property type="match status" value="1"/>
</dbReference>
<accession>A0AAE1LRK1</accession>
<sequence>DILLLAGQQTTFILGDYNIDFNRGKDRPFHECHEIMKSMFFEYLFTDITRPTLNGGSCIDNVVTNSKVKVQSKSIVPIDFSDHNALKVNISILEKIRIIKYKQETRRINEGTLNELNYLLAMENWGEVMCEDDPEEAYNNFITTFTHNYNITCPKYWKSISCKKDNYESDRGIVHCKALLSILKQSKPNENNSQQDILAKIKKCKRQLRKAHDQAMKNYNSKKIREANNVSKETWNIIKKLKTTRESKIDQIVLNIQGKPCNDPKLVSNVFNEYYANVPIAIKEKLGDTPFNFDHIKNIDSSIYLEKCTEKEVLEAIDMLATKNSAGIDEISNRVLKSCTQQVTQPLTCITNLCLEKGCFPTALKGTLITPLYKKSDKLQPKNYRPIAANSPFSKGSILGPYLFIIYTNCIQQLVKELGAEAIVYVDDTNIIVTADDTEELFNQTEKILRALKGFFASLNLELNWEKTVYMTFDRTREDKKLILDNITIQR</sequence>
<dbReference type="GO" id="GO:0003964">
    <property type="term" value="F:RNA-directed DNA polymerase activity"/>
    <property type="evidence" value="ECO:0007669"/>
    <property type="project" value="UniProtKB-KW"/>
</dbReference>
<feature type="non-terminal residue" evidence="2">
    <location>
        <position position="491"/>
    </location>
</feature>
<dbReference type="SUPFAM" id="SSF56219">
    <property type="entry name" value="DNase I-like"/>
    <property type="match status" value="1"/>
</dbReference>
<keyword evidence="2" id="KW-0808">Transferase</keyword>
<keyword evidence="3" id="KW-1185">Reference proteome</keyword>
<dbReference type="Pfam" id="PF00078">
    <property type="entry name" value="RVT_1"/>
    <property type="match status" value="1"/>
</dbReference>
<comment type="caution">
    <text evidence="2">The sequence shown here is derived from an EMBL/GenBank/DDBJ whole genome shotgun (WGS) entry which is preliminary data.</text>
</comment>
<dbReference type="AlphaFoldDB" id="A0AAE1LRK1"/>
<reference evidence="2" key="1">
    <citation type="submission" date="2021-07" db="EMBL/GenBank/DDBJ databases">
        <authorList>
            <person name="Catto M.A."/>
            <person name="Jacobson A."/>
            <person name="Kennedy G."/>
            <person name="Labadie P."/>
            <person name="Hunt B.G."/>
            <person name="Srinivasan R."/>
        </authorList>
    </citation>
    <scope>NUCLEOTIDE SEQUENCE</scope>
    <source>
        <strain evidence="2">PL_HMW_Pooled</strain>
        <tissue evidence="2">Head</tissue>
    </source>
</reference>
<feature type="domain" description="Reverse transcriptase" evidence="1">
    <location>
        <begin position="381"/>
        <end position="472"/>
    </location>
</feature>
<dbReference type="Proteomes" id="UP001219518">
    <property type="component" value="Unassembled WGS sequence"/>
</dbReference>
<evidence type="ECO:0000259" key="1">
    <source>
        <dbReference type="Pfam" id="PF00078"/>
    </source>
</evidence>
<gene>
    <name evidence="2" type="ORF">KUF71_002856</name>
</gene>
<name>A0AAE1LRK1_9NEOP</name>
<dbReference type="InterPro" id="IPR000477">
    <property type="entry name" value="RT_dom"/>
</dbReference>
<feature type="non-terminal residue" evidence="2">
    <location>
        <position position="1"/>
    </location>
</feature>
<evidence type="ECO:0000313" key="3">
    <source>
        <dbReference type="Proteomes" id="UP001219518"/>
    </source>
</evidence>
<proteinExistence type="predicted"/>
<dbReference type="PANTHER" id="PTHR47510">
    <property type="entry name" value="REVERSE TRANSCRIPTASE DOMAIN-CONTAINING PROTEIN"/>
    <property type="match status" value="1"/>
</dbReference>
<reference evidence="2" key="2">
    <citation type="journal article" date="2023" name="BMC Genomics">
        <title>Pest status, molecular evolution, and epigenetic factors derived from the genome assembly of Frankliniella fusca, a thysanopteran phytovirus vector.</title>
        <authorList>
            <person name="Catto M.A."/>
            <person name="Labadie P.E."/>
            <person name="Jacobson A.L."/>
            <person name="Kennedy G.G."/>
            <person name="Srinivasan R."/>
            <person name="Hunt B.G."/>
        </authorList>
    </citation>
    <scope>NUCLEOTIDE SEQUENCE</scope>
    <source>
        <strain evidence="2">PL_HMW_Pooled</strain>
    </source>
</reference>